<evidence type="ECO:0000313" key="2">
    <source>
        <dbReference type="EMBL" id="EOA99571.1"/>
    </source>
</evidence>
<evidence type="ECO:0000256" key="1">
    <source>
        <dbReference type="SAM" id="MobiDB-lite"/>
    </source>
</evidence>
<reference evidence="3" key="1">
    <citation type="journal article" date="2013" name="Nat. Genet.">
        <title>The duck genome and transcriptome provide insight into an avian influenza virus reservoir species.</title>
        <authorList>
            <person name="Huang Y."/>
            <person name="Li Y."/>
            <person name="Burt D.W."/>
            <person name="Chen H."/>
            <person name="Zhang Y."/>
            <person name="Qian W."/>
            <person name="Kim H."/>
            <person name="Gan S."/>
            <person name="Zhao Y."/>
            <person name="Li J."/>
            <person name="Yi K."/>
            <person name="Feng H."/>
            <person name="Zhu P."/>
            <person name="Li B."/>
            <person name="Liu Q."/>
            <person name="Fairley S."/>
            <person name="Magor K.E."/>
            <person name="Du Z."/>
            <person name="Hu X."/>
            <person name="Goodman L."/>
            <person name="Tafer H."/>
            <person name="Vignal A."/>
            <person name="Lee T."/>
            <person name="Kim K.W."/>
            <person name="Sheng Z."/>
            <person name="An Y."/>
            <person name="Searle S."/>
            <person name="Herrero J."/>
            <person name="Groenen M.A."/>
            <person name="Crooijmans R.P."/>
            <person name="Faraut T."/>
            <person name="Cai Q."/>
            <person name="Webster R.G."/>
            <person name="Aldridge J.R."/>
            <person name="Warren W.C."/>
            <person name="Bartschat S."/>
            <person name="Kehr S."/>
            <person name="Marz M."/>
            <person name="Stadler P.F."/>
            <person name="Smith J."/>
            <person name="Kraus R.H."/>
            <person name="Zhao Y."/>
            <person name="Ren L."/>
            <person name="Fei J."/>
            <person name="Morisson M."/>
            <person name="Kaiser P."/>
            <person name="Griffin D.K."/>
            <person name="Rao M."/>
            <person name="Pitel F."/>
            <person name="Wang J."/>
            <person name="Li N."/>
        </authorList>
    </citation>
    <scope>NUCLEOTIDE SEQUENCE [LARGE SCALE GENOMIC DNA]</scope>
</reference>
<protein>
    <submittedName>
        <fullName evidence="2">Uncharacterized protein</fullName>
    </submittedName>
</protein>
<proteinExistence type="predicted"/>
<feature type="region of interest" description="Disordered" evidence="1">
    <location>
        <begin position="51"/>
        <end position="71"/>
    </location>
</feature>
<organism evidence="2 3">
    <name type="scientific">Anas platyrhynchos</name>
    <name type="common">Mallard</name>
    <name type="synonym">Anas boschas</name>
    <dbReference type="NCBI Taxonomy" id="8839"/>
    <lineage>
        <taxon>Eukaryota</taxon>
        <taxon>Metazoa</taxon>
        <taxon>Chordata</taxon>
        <taxon>Craniata</taxon>
        <taxon>Vertebrata</taxon>
        <taxon>Euteleostomi</taxon>
        <taxon>Archelosauria</taxon>
        <taxon>Archosauria</taxon>
        <taxon>Dinosauria</taxon>
        <taxon>Saurischia</taxon>
        <taxon>Theropoda</taxon>
        <taxon>Coelurosauria</taxon>
        <taxon>Aves</taxon>
        <taxon>Neognathae</taxon>
        <taxon>Galloanserae</taxon>
        <taxon>Anseriformes</taxon>
        <taxon>Anatidae</taxon>
        <taxon>Anatinae</taxon>
        <taxon>Anas</taxon>
    </lineage>
</organism>
<gene>
    <name evidence="2" type="ORF">Anapl_13002</name>
</gene>
<evidence type="ECO:0000313" key="3">
    <source>
        <dbReference type="Proteomes" id="UP000296049"/>
    </source>
</evidence>
<dbReference type="EMBL" id="KB743307">
    <property type="protein sequence ID" value="EOA99571.1"/>
    <property type="molecule type" value="Genomic_DNA"/>
</dbReference>
<name>R0JQZ3_ANAPL</name>
<dbReference type="AlphaFoldDB" id="R0JQZ3"/>
<dbReference type="Proteomes" id="UP000296049">
    <property type="component" value="Unassembled WGS sequence"/>
</dbReference>
<accession>R0JQZ3</accession>
<sequence>MDNSDATTVGTLEQIQVHNVEVTYTDQNRTRTFLKCTLSSVATITEAVRKQEIPSTTGQRLRRPPNSHCTASRPRQEARLVTTSGCLQVPVYECCMRGRLQPDGSARSTAGLVPAHSITGGKNICKRDCKCDTAQERYSCLLCKAGTEWMRSSAATGGPGKDTLRQHNWFQGAHPELYLLKEKAYNWKLVFSIVCCENQKLLHPSVSCSTERPADTADIREMQDKARGIGNLSAEVQRRFASEKEECTYLSAVETDLLEKASRLEGVGRQRICYYTSYFVSTLHRPPLLEEKFVLQSGICQFRCRGFSSTLLFWVNIHSSSLKGEKQDMRTSKVTRDHNCFLKGEKRDTRTSKEGKARSVLSHVLLDPTLTILSIQNKNNKAKKRLVTHYLLPFTYTLQKQLCEDCCTSGLATSRKERANCLTILDQLGSNKELQGVLGLLTGGPPEAAIQTGYQTTEGSPTITSIATGSLPLPLKVKYDSTITLCLNDVQLFLEATEETCEDYRTAASNFCLGFQFVLPLEYLAASLQMKWKLNSQEVNCLNHGSKLETLLQHLTAAVPEASHSADDCCSPTPAVHEQAATFWVRQTRIPLTFLAEQHHGGHSRVDANPTGKLTSPNTLKQAFKSILL</sequence>
<keyword evidence="3" id="KW-1185">Reference proteome</keyword>